<name>A0A2M4D9Y1_ANODA</name>
<accession>A0A2M4D9Y1</accession>
<dbReference type="EMBL" id="GGFL01010159">
    <property type="protein sequence ID" value="MBW74337.1"/>
    <property type="molecule type" value="Transcribed_RNA"/>
</dbReference>
<organism evidence="1">
    <name type="scientific">Anopheles darlingi</name>
    <name type="common">Mosquito</name>
    <dbReference type="NCBI Taxonomy" id="43151"/>
    <lineage>
        <taxon>Eukaryota</taxon>
        <taxon>Metazoa</taxon>
        <taxon>Ecdysozoa</taxon>
        <taxon>Arthropoda</taxon>
        <taxon>Hexapoda</taxon>
        <taxon>Insecta</taxon>
        <taxon>Pterygota</taxon>
        <taxon>Neoptera</taxon>
        <taxon>Endopterygota</taxon>
        <taxon>Diptera</taxon>
        <taxon>Nematocera</taxon>
        <taxon>Culicoidea</taxon>
        <taxon>Culicidae</taxon>
        <taxon>Anophelinae</taxon>
        <taxon>Anopheles</taxon>
    </lineage>
</organism>
<evidence type="ECO:0000313" key="1">
    <source>
        <dbReference type="EMBL" id="MBW74337.1"/>
    </source>
</evidence>
<proteinExistence type="predicted"/>
<protein>
    <submittedName>
        <fullName evidence="1">Putative secreted protein</fullName>
    </submittedName>
</protein>
<sequence length="68" mass="7911">MRHAMGSPRERWLDKRRSYLWGLCALALWSSVLRGRELTSDHSRILQAEHRTKERVDFVPSLFSLSGG</sequence>
<reference evidence="1" key="1">
    <citation type="submission" date="2018-01" db="EMBL/GenBank/DDBJ databases">
        <title>An insight into the sialome of Amazonian anophelines.</title>
        <authorList>
            <person name="Ribeiro J.M."/>
            <person name="Scarpassa V."/>
            <person name="Calvo E."/>
        </authorList>
    </citation>
    <scope>NUCLEOTIDE SEQUENCE</scope>
</reference>
<dbReference type="AlphaFoldDB" id="A0A2M4D9Y1"/>